<evidence type="ECO:0000256" key="7">
    <source>
        <dbReference type="ARBA" id="ARBA00022603"/>
    </source>
</evidence>
<evidence type="ECO:0000256" key="3">
    <source>
        <dbReference type="ARBA" id="ARBA00012328"/>
    </source>
</evidence>
<dbReference type="Gene3D" id="3.40.1280.10">
    <property type="match status" value="1"/>
</dbReference>
<evidence type="ECO:0000313" key="16">
    <source>
        <dbReference type="Proteomes" id="UP000217895"/>
    </source>
</evidence>
<evidence type="ECO:0000259" key="13">
    <source>
        <dbReference type="Pfam" id="PF04452"/>
    </source>
</evidence>
<evidence type="ECO:0000256" key="2">
    <source>
        <dbReference type="ARBA" id="ARBA00005528"/>
    </source>
</evidence>
<organism evidence="15 16">
    <name type="scientific">Leptolyngbya boryana NIES-2135</name>
    <dbReference type="NCBI Taxonomy" id="1973484"/>
    <lineage>
        <taxon>Bacteria</taxon>
        <taxon>Bacillati</taxon>
        <taxon>Cyanobacteriota</taxon>
        <taxon>Cyanophyceae</taxon>
        <taxon>Leptolyngbyales</taxon>
        <taxon>Leptolyngbyaceae</taxon>
        <taxon>Leptolyngbya group</taxon>
        <taxon>Leptolyngbya</taxon>
    </lineage>
</organism>
<evidence type="ECO:0000256" key="10">
    <source>
        <dbReference type="ARBA" id="ARBA00025699"/>
    </source>
</evidence>
<protein>
    <recommendedName>
        <fullName evidence="4 12">Ribosomal RNA small subunit methyltransferase E</fullName>
        <ecNumber evidence="3 12">2.1.1.193</ecNumber>
    </recommendedName>
</protein>
<comment type="function">
    <text evidence="10 12">Specifically methylates the N3 position of the uracil ring of uridine 1498 (m3U1498) in 16S rRNA. Acts on the fully assembled 30S ribosomal subunit.</text>
</comment>
<dbReference type="InterPro" id="IPR046887">
    <property type="entry name" value="RsmE_PUA-like"/>
</dbReference>
<dbReference type="EC" id="2.1.1.193" evidence="3 12"/>
<keyword evidence="7 12" id="KW-0489">Methyltransferase</keyword>
<dbReference type="AlphaFoldDB" id="A0A1Z4JCD6"/>
<accession>A0A1Z4JCD6</accession>
<dbReference type="GO" id="GO:0070042">
    <property type="term" value="F:rRNA (uridine-N3-)-methyltransferase activity"/>
    <property type="evidence" value="ECO:0007669"/>
    <property type="project" value="TreeGrafter"/>
</dbReference>
<evidence type="ECO:0000256" key="6">
    <source>
        <dbReference type="ARBA" id="ARBA00022552"/>
    </source>
</evidence>
<feature type="domain" description="Ribosomal RNA small subunit methyltransferase E PUA-like" evidence="14">
    <location>
        <begin position="23"/>
        <end position="57"/>
    </location>
</feature>
<dbReference type="CDD" id="cd18084">
    <property type="entry name" value="RsmE-like"/>
    <property type="match status" value="1"/>
</dbReference>
<sequence length="237" mass="25861">MSQLQRLVIVESQVKGSIVALSSEQQHYLQRVLRLKNGDRFIALDGKGQTWAAILESDQATLIESIHASSELTVSVTLMLALPKTGFDDVVRQVTELGVSCIVPVISDRTLLNPSGNKLDRWRRIAQEAAEQSERQIVPTILEPLPFKTALDLQADSKYLCAERGSSQHLLNCELGKSVMIAIGCEGGWTAQEIELAIAKQYQPVTLGKRILRAVTAPVTALSLIAGMVESRAASED</sequence>
<evidence type="ECO:0000256" key="4">
    <source>
        <dbReference type="ARBA" id="ARBA00013673"/>
    </source>
</evidence>
<comment type="subcellular location">
    <subcellularLocation>
        <location evidence="1 12">Cytoplasm</location>
    </subcellularLocation>
</comment>
<evidence type="ECO:0000256" key="1">
    <source>
        <dbReference type="ARBA" id="ARBA00004496"/>
    </source>
</evidence>
<dbReference type="PANTHER" id="PTHR30027:SF3">
    <property type="entry name" value="16S RRNA (URACIL(1498)-N(3))-METHYLTRANSFERASE"/>
    <property type="match status" value="1"/>
</dbReference>
<evidence type="ECO:0000256" key="9">
    <source>
        <dbReference type="ARBA" id="ARBA00022691"/>
    </source>
</evidence>
<dbReference type="Proteomes" id="UP000217895">
    <property type="component" value="Chromosome"/>
</dbReference>
<dbReference type="NCBIfam" id="NF008697">
    <property type="entry name" value="PRK11713.4-1"/>
    <property type="match status" value="1"/>
</dbReference>
<dbReference type="PANTHER" id="PTHR30027">
    <property type="entry name" value="RIBOSOMAL RNA SMALL SUBUNIT METHYLTRANSFERASE E"/>
    <property type="match status" value="1"/>
</dbReference>
<comment type="similarity">
    <text evidence="2 12">Belongs to the RNA methyltransferase RsmE family.</text>
</comment>
<keyword evidence="9 12" id="KW-0949">S-adenosyl-L-methionine</keyword>
<dbReference type="InterPro" id="IPR029026">
    <property type="entry name" value="tRNA_m1G_MTases_N"/>
</dbReference>
<dbReference type="NCBIfam" id="TIGR00046">
    <property type="entry name" value="RsmE family RNA methyltransferase"/>
    <property type="match status" value="1"/>
</dbReference>
<dbReference type="InterPro" id="IPR029028">
    <property type="entry name" value="Alpha/beta_knot_MTases"/>
</dbReference>
<evidence type="ECO:0000256" key="12">
    <source>
        <dbReference type="PIRNR" id="PIRNR015601"/>
    </source>
</evidence>
<gene>
    <name evidence="15" type="ORF">NIES2135_12720</name>
</gene>
<keyword evidence="6 12" id="KW-0698">rRNA processing</keyword>
<dbReference type="GO" id="GO:0005737">
    <property type="term" value="C:cytoplasm"/>
    <property type="evidence" value="ECO:0007669"/>
    <property type="project" value="UniProtKB-SubCell"/>
</dbReference>
<dbReference type="SUPFAM" id="SSF88697">
    <property type="entry name" value="PUA domain-like"/>
    <property type="match status" value="1"/>
</dbReference>
<keyword evidence="5 12" id="KW-0963">Cytoplasm</keyword>
<evidence type="ECO:0000313" key="15">
    <source>
        <dbReference type="EMBL" id="BAY54455.1"/>
    </source>
</evidence>
<dbReference type="InterPro" id="IPR006700">
    <property type="entry name" value="RsmE"/>
</dbReference>
<reference evidence="15 16" key="1">
    <citation type="submission" date="2017-06" db="EMBL/GenBank/DDBJ databases">
        <title>Genome sequencing of cyanobaciteial culture collection at National Institute for Environmental Studies (NIES).</title>
        <authorList>
            <person name="Hirose Y."/>
            <person name="Shimura Y."/>
            <person name="Fujisawa T."/>
            <person name="Nakamura Y."/>
            <person name="Kawachi M."/>
        </authorList>
    </citation>
    <scope>NUCLEOTIDE SEQUENCE [LARGE SCALE GENOMIC DNA]</scope>
    <source>
        <strain evidence="15 16">NIES-2135</strain>
    </source>
</reference>
<evidence type="ECO:0000256" key="8">
    <source>
        <dbReference type="ARBA" id="ARBA00022679"/>
    </source>
</evidence>
<comment type="catalytic activity">
    <reaction evidence="11 12">
        <text>uridine(1498) in 16S rRNA + S-adenosyl-L-methionine = N(3)-methyluridine(1498) in 16S rRNA + S-adenosyl-L-homocysteine + H(+)</text>
        <dbReference type="Rhea" id="RHEA:42920"/>
        <dbReference type="Rhea" id="RHEA-COMP:10283"/>
        <dbReference type="Rhea" id="RHEA-COMP:10284"/>
        <dbReference type="ChEBI" id="CHEBI:15378"/>
        <dbReference type="ChEBI" id="CHEBI:57856"/>
        <dbReference type="ChEBI" id="CHEBI:59789"/>
        <dbReference type="ChEBI" id="CHEBI:65315"/>
        <dbReference type="ChEBI" id="CHEBI:74502"/>
        <dbReference type="EC" id="2.1.1.193"/>
    </reaction>
</comment>
<name>A0A1Z4JCD6_LEPBY</name>
<keyword evidence="16" id="KW-1185">Reference proteome</keyword>
<dbReference type="InterPro" id="IPR015947">
    <property type="entry name" value="PUA-like_sf"/>
</dbReference>
<keyword evidence="8 12" id="KW-0808">Transferase</keyword>
<dbReference type="PIRSF" id="PIRSF015601">
    <property type="entry name" value="MTase_slr0722"/>
    <property type="match status" value="1"/>
</dbReference>
<evidence type="ECO:0000256" key="11">
    <source>
        <dbReference type="ARBA" id="ARBA00047944"/>
    </source>
</evidence>
<evidence type="ECO:0000259" key="14">
    <source>
        <dbReference type="Pfam" id="PF20260"/>
    </source>
</evidence>
<dbReference type="GO" id="GO:0070475">
    <property type="term" value="P:rRNA base methylation"/>
    <property type="evidence" value="ECO:0007669"/>
    <property type="project" value="TreeGrafter"/>
</dbReference>
<dbReference type="Pfam" id="PF20260">
    <property type="entry name" value="PUA_4"/>
    <property type="match status" value="1"/>
</dbReference>
<proteinExistence type="inferred from homology"/>
<evidence type="ECO:0000256" key="5">
    <source>
        <dbReference type="ARBA" id="ARBA00022490"/>
    </source>
</evidence>
<dbReference type="EMBL" id="AP018203">
    <property type="protein sequence ID" value="BAY54455.1"/>
    <property type="molecule type" value="Genomic_DNA"/>
</dbReference>
<dbReference type="InterPro" id="IPR046886">
    <property type="entry name" value="RsmE_MTase_dom"/>
</dbReference>
<dbReference type="SUPFAM" id="SSF75217">
    <property type="entry name" value="alpha/beta knot"/>
    <property type="match status" value="1"/>
</dbReference>
<feature type="domain" description="Ribosomal RNA small subunit methyltransferase E methyltransferase" evidence="13">
    <location>
        <begin position="71"/>
        <end position="225"/>
    </location>
</feature>
<dbReference type="Pfam" id="PF04452">
    <property type="entry name" value="Methyltrans_RNA"/>
    <property type="match status" value="1"/>
</dbReference>